<protein>
    <submittedName>
        <fullName evidence="1">Uncharacterized protein</fullName>
    </submittedName>
</protein>
<accession>A0A378LSJ5</accession>
<dbReference type="EMBL" id="UGPB01000001">
    <property type="protein sequence ID" value="STY28828.1"/>
    <property type="molecule type" value="Genomic_DNA"/>
</dbReference>
<dbReference type="RefSeq" id="WP_031567657.1">
    <property type="nucleotide sequence ID" value="NZ_CAAAIS010000007.1"/>
</dbReference>
<evidence type="ECO:0000313" key="2">
    <source>
        <dbReference type="Proteomes" id="UP000255297"/>
    </source>
</evidence>
<proteinExistence type="predicted"/>
<keyword evidence="2" id="KW-1185">Reference proteome</keyword>
<sequence>MMMVRKFATATTPKTVITPTSFRFFKEWNWSTVKKSENTATLNKSVQTIVKELEHTSSTDAQGPAPKFK</sequence>
<reference evidence="1 2" key="1">
    <citation type="submission" date="2018-06" db="EMBL/GenBank/DDBJ databases">
        <authorList>
            <consortium name="Pathogen Informatics"/>
            <person name="Doyle S."/>
        </authorList>
    </citation>
    <scope>NUCLEOTIDE SEQUENCE [LARGE SCALE GENOMIC DNA]</scope>
    <source>
        <strain evidence="1 2">NCTC11532</strain>
    </source>
</reference>
<dbReference type="Proteomes" id="UP000255297">
    <property type="component" value="Unassembled WGS sequence"/>
</dbReference>
<organism evidence="1 2">
    <name type="scientific">Legionella wadsworthii</name>
    <dbReference type="NCBI Taxonomy" id="28088"/>
    <lineage>
        <taxon>Bacteria</taxon>
        <taxon>Pseudomonadati</taxon>
        <taxon>Pseudomonadota</taxon>
        <taxon>Gammaproteobacteria</taxon>
        <taxon>Legionellales</taxon>
        <taxon>Legionellaceae</taxon>
        <taxon>Legionella</taxon>
    </lineage>
</organism>
<dbReference type="AlphaFoldDB" id="A0A378LSJ5"/>
<gene>
    <name evidence="1" type="ORF">NCTC11532_01005</name>
</gene>
<evidence type="ECO:0000313" key="1">
    <source>
        <dbReference type="EMBL" id="STY28828.1"/>
    </source>
</evidence>
<name>A0A378LSJ5_9GAMM</name>